<evidence type="ECO:0008006" key="3">
    <source>
        <dbReference type="Google" id="ProtNLM"/>
    </source>
</evidence>
<dbReference type="OrthoDB" id="2989600at2"/>
<dbReference type="RefSeq" id="WP_146483765.1">
    <property type="nucleotide sequence ID" value="NZ_CP042266.1"/>
</dbReference>
<dbReference type="Proteomes" id="UP000320580">
    <property type="component" value="Chromosome"/>
</dbReference>
<reference evidence="1 2" key="1">
    <citation type="submission" date="2019-07" db="EMBL/GenBank/DDBJ databases">
        <authorList>
            <person name="Zhu P."/>
        </authorList>
    </citation>
    <scope>NUCLEOTIDE SEQUENCE [LARGE SCALE GENOMIC DNA]</scope>
    <source>
        <strain evidence="1 2">SSL-25</strain>
    </source>
</reference>
<keyword evidence="2" id="KW-1185">Reference proteome</keyword>
<dbReference type="Pfam" id="PF19086">
    <property type="entry name" value="Terpene_syn_C_2"/>
    <property type="match status" value="1"/>
</dbReference>
<evidence type="ECO:0000313" key="2">
    <source>
        <dbReference type="Proteomes" id="UP000320580"/>
    </source>
</evidence>
<dbReference type="Gene3D" id="1.10.600.10">
    <property type="entry name" value="Farnesyl Diphosphate Synthase"/>
    <property type="match status" value="1"/>
</dbReference>
<sequence>MDEVQEQALEWARDIGILGSEKFLQECVDYGYARCASLAYPNASLADLSLATRWTVFLFALDVHTDETPYDSLSPEYLAFLRNMGAIVSRKADSPIEPDSLKSPFGEALLELWVTSRAQFKNPGWERRFSRYFHEFQSAILWEIALRKTGEVPDYLTFSSYKLRGCAAPIGAGLVELFSPTALPDAILDSFLMENVRLLACDLISMATDLGSVQREHDFEAVPNTFTSLQHTLGATSDATVLHYTSIWHARMNTLLSIRDRIDRFSPSMCAHGRHLPAVEDYINELILWLGGSMEFIHESHRYSPGVEISLES</sequence>
<accession>A0A5B8JR01</accession>
<proteinExistence type="predicted"/>
<dbReference type="AlphaFoldDB" id="A0A5B8JR01"/>
<evidence type="ECO:0000313" key="1">
    <source>
        <dbReference type="EMBL" id="QDY80370.1"/>
    </source>
</evidence>
<dbReference type="InterPro" id="IPR008949">
    <property type="entry name" value="Isoprenoid_synthase_dom_sf"/>
</dbReference>
<protein>
    <recommendedName>
        <fullName evidence="3">Terpene synthase</fullName>
    </recommendedName>
</protein>
<name>A0A5B8JR01_9ACTN</name>
<gene>
    <name evidence="1" type="ORF">FQU76_31980</name>
</gene>
<dbReference type="KEGG" id="sqz:FQU76_31980"/>
<dbReference type="EMBL" id="CP042266">
    <property type="protein sequence ID" value="QDY80370.1"/>
    <property type="molecule type" value="Genomic_DNA"/>
</dbReference>
<organism evidence="1 2">
    <name type="scientific">Streptomyces qinzhouensis</name>
    <dbReference type="NCBI Taxonomy" id="2599401"/>
    <lineage>
        <taxon>Bacteria</taxon>
        <taxon>Bacillati</taxon>
        <taxon>Actinomycetota</taxon>
        <taxon>Actinomycetes</taxon>
        <taxon>Kitasatosporales</taxon>
        <taxon>Streptomycetaceae</taxon>
        <taxon>Streptomyces</taxon>
    </lineage>
</organism>
<dbReference type="SUPFAM" id="SSF48576">
    <property type="entry name" value="Terpenoid synthases"/>
    <property type="match status" value="1"/>
</dbReference>